<dbReference type="Pfam" id="PF13822">
    <property type="entry name" value="ACC_epsilon"/>
    <property type="match status" value="1"/>
</dbReference>
<keyword evidence="3" id="KW-1185">Reference proteome</keyword>
<reference evidence="2" key="1">
    <citation type="journal article" date="2014" name="Int. J. Syst. Evol. Microbiol.">
        <title>Complete genome sequence of Corynebacterium casei LMG S-19264T (=DSM 44701T), isolated from a smear-ripened cheese.</title>
        <authorList>
            <consortium name="US DOE Joint Genome Institute (JGI-PGF)"/>
            <person name="Walter F."/>
            <person name="Albersmeier A."/>
            <person name="Kalinowski J."/>
            <person name="Ruckert C."/>
        </authorList>
    </citation>
    <scope>NUCLEOTIDE SEQUENCE</scope>
    <source>
        <strain evidence="2">JCM 3302</strain>
    </source>
</reference>
<gene>
    <name evidence="2" type="ORF">GCM10014715_89450</name>
</gene>
<name>A0A919ARR5_9ACTN</name>
<evidence type="ECO:0000313" key="2">
    <source>
        <dbReference type="EMBL" id="GHF21433.1"/>
    </source>
</evidence>
<comment type="caution">
    <text evidence="2">The sequence shown here is derived from an EMBL/GenBank/DDBJ whole genome shotgun (WGS) entry which is preliminary data.</text>
</comment>
<evidence type="ECO:0000256" key="1">
    <source>
        <dbReference type="SAM" id="MobiDB-lite"/>
    </source>
</evidence>
<dbReference type="AlphaFoldDB" id="A0A919ARR5"/>
<protein>
    <recommendedName>
        <fullName evidence="4">Acyl-CoA carboxylase subunit epsilon</fullName>
    </recommendedName>
</protein>
<evidence type="ECO:0008006" key="4">
    <source>
        <dbReference type="Google" id="ProtNLM"/>
    </source>
</evidence>
<dbReference type="InterPro" id="IPR032716">
    <property type="entry name" value="ACC_epsilon"/>
</dbReference>
<organism evidence="2 3">
    <name type="scientific">Streptomyces spiralis</name>
    <dbReference type="NCBI Taxonomy" id="66376"/>
    <lineage>
        <taxon>Bacteria</taxon>
        <taxon>Bacillati</taxon>
        <taxon>Actinomycetota</taxon>
        <taxon>Actinomycetes</taxon>
        <taxon>Kitasatosporales</taxon>
        <taxon>Streptomycetaceae</taxon>
        <taxon>Streptomyces</taxon>
    </lineage>
</organism>
<evidence type="ECO:0000313" key="3">
    <source>
        <dbReference type="Proteomes" id="UP000641386"/>
    </source>
</evidence>
<proteinExistence type="predicted"/>
<sequence>MDEPGVPGLALRIERGRADEEELAALAVVLCSLLAGREAADTGQEPPGVPSWRRPEHSGAAYRSPYCWR</sequence>
<dbReference type="GO" id="GO:0004658">
    <property type="term" value="F:propionyl-CoA carboxylase activity"/>
    <property type="evidence" value="ECO:0007669"/>
    <property type="project" value="InterPro"/>
</dbReference>
<dbReference type="Proteomes" id="UP000641386">
    <property type="component" value="Unassembled WGS sequence"/>
</dbReference>
<dbReference type="EMBL" id="BNBC01000110">
    <property type="protein sequence ID" value="GHF21433.1"/>
    <property type="molecule type" value="Genomic_DNA"/>
</dbReference>
<accession>A0A919ARR5</accession>
<dbReference type="GO" id="GO:0003989">
    <property type="term" value="F:acetyl-CoA carboxylase activity"/>
    <property type="evidence" value="ECO:0007669"/>
    <property type="project" value="InterPro"/>
</dbReference>
<feature type="region of interest" description="Disordered" evidence="1">
    <location>
        <begin position="39"/>
        <end position="69"/>
    </location>
</feature>
<reference evidence="2" key="2">
    <citation type="submission" date="2020-09" db="EMBL/GenBank/DDBJ databases">
        <authorList>
            <person name="Sun Q."/>
            <person name="Ohkuma M."/>
        </authorList>
    </citation>
    <scope>NUCLEOTIDE SEQUENCE</scope>
    <source>
        <strain evidence="2">JCM 3302</strain>
    </source>
</reference>
<dbReference type="RefSeq" id="WP_189908433.1">
    <property type="nucleotide sequence ID" value="NZ_BNBC01000110.1"/>
</dbReference>